<dbReference type="OrthoDB" id="6260642at2759"/>
<sequence length="170" mass="18264">MPETVLARICLEASERLANLQPTLSHLLFGCGQASSQLAQARLNWGARVQENVISPMKRVAEATGPNSEMVRSRRQAWRAGGELRSVSERAARAANSLAHSQGYSTDEIQSPDSEAPLESLQSQGATSNRKGSGCKINPNKSILKNTSSPISQTSHNQHSNSTMIKGIAI</sequence>
<evidence type="ECO:0000256" key="1">
    <source>
        <dbReference type="SAM" id="MobiDB-lite"/>
    </source>
</evidence>
<keyword evidence="3" id="KW-1185">Reference proteome</keyword>
<gene>
    <name evidence="2" type="ORF">HNAJ_LOCUS7463</name>
</gene>
<dbReference type="WBParaSite" id="HNAJ_0000746701-mRNA-1">
    <property type="protein sequence ID" value="HNAJ_0000746701-mRNA-1"/>
    <property type="gene ID" value="HNAJ_0000746701"/>
</dbReference>
<evidence type="ECO:0000313" key="4">
    <source>
        <dbReference type="WBParaSite" id="HNAJ_0000746701-mRNA-1"/>
    </source>
</evidence>
<feature type="region of interest" description="Disordered" evidence="1">
    <location>
        <begin position="64"/>
        <end position="170"/>
    </location>
</feature>
<reference evidence="4" key="1">
    <citation type="submission" date="2017-02" db="UniProtKB">
        <authorList>
            <consortium name="WormBaseParasite"/>
        </authorList>
    </citation>
    <scope>IDENTIFICATION</scope>
</reference>
<dbReference type="Gene3D" id="1.20.1270.60">
    <property type="entry name" value="Arfaptin homology (AH) domain/BAR domain"/>
    <property type="match status" value="1"/>
</dbReference>
<proteinExistence type="predicted"/>
<dbReference type="AlphaFoldDB" id="A0A0R3TK13"/>
<dbReference type="InterPro" id="IPR027267">
    <property type="entry name" value="AH/BAR_dom_sf"/>
</dbReference>
<evidence type="ECO:0000313" key="3">
    <source>
        <dbReference type="Proteomes" id="UP000278807"/>
    </source>
</evidence>
<name>A0A0R3TK13_RODNA</name>
<protein>
    <submittedName>
        <fullName evidence="4">IMD domain-containing protein</fullName>
    </submittedName>
</protein>
<feature type="compositionally biased region" description="Polar residues" evidence="1">
    <location>
        <begin position="98"/>
        <end position="113"/>
    </location>
</feature>
<evidence type="ECO:0000313" key="2">
    <source>
        <dbReference type="EMBL" id="VDO03323.1"/>
    </source>
</evidence>
<dbReference type="EMBL" id="UZAE01012059">
    <property type="protein sequence ID" value="VDO03323.1"/>
    <property type="molecule type" value="Genomic_DNA"/>
</dbReference>
<reference evidence="2 3" key="2">
    <citation type="submission" date="2018-11" db="EMBL/GenBank/DDBJ databases">
        <authorList>
            <consortium name="Pathogen Informatics"/>
        </authorList>
    </citation>
    <scope>NUCLEOTIDE SEQUENCE [LARGE SCALE GENOMIC DNA]</scope>
</reference>
<dbReference type="Proteomes" id="UP000278807">
    <property type="component" value="Unassembled WGS sequence"/>
</dbReference>
<organism evidence="4">
    <name type="scientific">Rodentolepis nana</name>
    <name type="common">Dwarf tapeworm</name>
    <name type="synonym">Hymenolepis nana</name>
    <dbReference type="NCBI Taxonomy" id="102285"/>
    <lineage>
        <taxon>Eukaryota</taxon>
        <taxon>Metazoa</taxon>
        <taxon>Spiralia</taxon>
        <taxon>Lophotrochozoa</taxon>
        <taxon>Platyhelminthes</taxon>
        <taxon>Cestoda</taxon>
        <taxon>Eucestoda</taxon>
        <taxon>Cyclophyllidea</taxon>
        <taxon>Hymenolepididae</taxon>
        <taxon>Rodentolepis</taxon>
    </lineage>
</organism>
<feature type="compositionally biased region" description="Polar residues" evidence="1">
    <location>
        <begin position="120"/>
        <end position="131"/>
    </location>
</feature>
<accession>A0A0R3TK13</accession>
<feature type="compositionally biased region" description="Polar residues" evidence="1">
    <location>
        <begin position="139"/>
        <end position="164"/>
    </location>
</feature>